<evidence type="ECO:0000313" key="2">
    <source>
        <dbReference type="EMBL" id="CAK9162557.1"/>
    </source>
</evidence>
<gene>
    <name evidence="2" type="ORF">ILEXP_LOCUS31429</name>
</gene>
<dbReference type="PANTHER" id="PTHR13430:SF15">
    <property type="entry name" value="AUTOPHAGY-RELATED PROTEIN 13B"/>
    <property type="match status" value="1"/>
</dbReference>
<keyword evidence="3" id="KW-1185">Reference proteome</keyword>
<evidence type="ECO:0000313" key="3">
    <source>
        <dbReference type="Proteomes" id="UP001642360"/>
    </source>
</evidence>
<name>A0ABC8SZT9_9AQUA</name>
<evidence type="ECO:0000256" key="1">
    <source>
        <dbReference type="SAM" id="MobiDB-lite"/>
    </source>
</evidence>
<proteinExistence type="predicted"/>
<dbReference type="InterPro" id="IPR040182">
    <property type="entry name" value="ATG13"/>
</dbReference>
<protein>
    <submittedName>
        <fullName evidence="2">Uncharacterized protein</fullName>
    </submittedName>
</protein>
<sequence length="148" mass="16097">MNNLLSIRTFHLLCNVADVLCMSSRPGSFDLTGHSCEPHEAGGFLPVKKSQDAAGGALFHMLKKAPPLRRDLSDSTNLLPSFKPETLNNRTQEPNRIPEEPGIKQAASVSISSSGLLASKTTADALEELQGYREMKDLLLRQAGKPQK</sequence>
<accession>A0ABC8SZT9</accession>
<dbReference type="AlphaFoldDB" id="A0ABC8SZT9"/>
<feature type="region of interest" description="Disordered" evidence="1">
    <location>
        <begin position="70"/>
        <end position="105"/>
    </location>
</feature>
<dbReference type="Proteomes" id="UP001642360">
    <property type="component" value="Unassembled WGS sequence"/>
</dbReference>
<reference evidence="2 3" key="1">
    <citation type="submission" date="2024-02" db="EMBL/GenBank/DDBJ databases">
        <authorList>
            <person name="Vignale AGUSTIN F."/>
            <person name="Sosa J E."/>
            <person name="Modenutti C."/>
        </authorList>
    </citation>
    <scope>NUCLEOTIDE SEQUENCE [LARGE SCALE GENOMIC DNA]</scope>
</reference>
<dbReference type="EMBL" id="CAUOFW020003891">
    <property type="protein sequence ID" value="CAK9162557.1"/>
    <property type="molecule type" value="Genomic_DNA"/>
</dbReference>
<organism evidence="2 3">
    <name type="scientific">Ilex paraguariensis</name>
    <name type="common">yerba mate</name>
    <dbReference type="NCBI Taxonomy" id="185542"/>
    <lineage>
        <taxon>Eukaryota</taxon>
        <taxon>Viridiplantae</taxon>
        <taxon>Streptophyta</taxon>
        <taxon>Embryophyta</taxon>
        <taxon>Tracheophyta</taxon>
        <taxon>Spermatophyta</taxon>
        <taxon>Magnoliopsida</taxon>
        <taxon>eudicotyledons</taxon>
        <taxon>Gunneridae</taxon>
        <taxon>Pentapetalae</taxon>
        <taxon>asterids</taxon>
        <taxon>campanulids</taxon>
        <taxon>Aquifoliales</taxon>
        <taxon>Aquifoliaceae</taxon>
        <taxon>Ilex</taxon>
    </lineage>
</organism>
<comment type="caution">
    <text evidence="2">The sequence shown here is derived from an EMBL/GenBank/DDBJ whole genome shotgun (WGS) entry which is preliminary data.</text>
</comment>
<dbReference type="PANTHER" id="PTHR13430">
    <property type="match status" value="1"/>
</dbReference>